<proteinExistence type="predicted"/>
<keyword evidence="2" id="KW-1185">Reference proteome</keyword>
<organism evidence="1 2">
    <name type="scientific">Lasiodiplodia mahajangana</name>
    <dbReference type="NCBI Taxonomy" id="1108764"/>
    <lineage>
        <taxon>Eukaryota</taxon>
        <taxon>Fungi</taxon>
        <taxon>Dikarya</taxon>
        <taxon>Ascomycota</taxon>
        <taxon>Pezizomycotina</taxon>
        <taxon>Dothideomycetes</taxon>
        <taxon>Dothideomycetes incertae sedis</taxon>
        <taxon>Botryosphaeriales</taxon>
        <taxon>Botryosphaeriaceae</taxon>
        <taxon>Lasiodiplodia</taxon>
    </lineage>
</organism>
<dbReference type="EMBL" id="JAPUUL010001257">
    <property type="protein sequence ID" value="KAJ8127908.1"/>
    <property type="molecule type" value="Genomic_DNA"/>
</dbReference>
<protein>
    <submittedName>
        <fullName evidence="1">Uncharacterized protein</fullName>
    </submittedName>
</protein>
<sequence length="127" mass="13764">MSEIIRTAAIHSRILAVSHCCRSAFSTGPDPSPGLWPCSEAADDDDDNVVVVDVRAAGLRTTTSSRIGSGAESPFLNRVHTRYDSPLSVKFVHVLPGTEGFFGRDTRDPFAPQLVVEKRQISNEAQP</sequence>
<evidence type="ECO:0000313" key="2">
    <source>
        <dbReference type="Proteomes" id="UP001153332"/>
    </source>
</evidence>
<reference evidence="1" key="1">
    <citation type="submission" date="2022-12" db="EMBL/GenBank/DDBJ databases">
        <title>Genome Sequence of Lasiodiplodia mahajangana.</title>
        <authorList>
            <person name="Buettner E."/>
        </authorList>
    </citation>
    <scope>NUCLEOTIDE SEQUENCE</scope>
    <source>
        <strain evidence="1">VT137</strain>
    </source>
</reference>
<comment type="caution">
    <text evidence="1">The sequence shown here is derived from an EMBL/GenBank/DDBJ whole genome shotgun (WGS) entry which is preliminary data.</text>
</comment>
<name>A0ACC2JK78_9PEZI</name>
<accession>A0ACC2JK78</accession>
<evidence type="ECO:0000313" key="1">
    <source>
        <dbReference type="EMBL" id="KAJ8127908.1"/>
    </source>
</evidence>
<gene>
    <name evidence="1" type="ORF">O1611_g5725</name>
</gene>
<dbReference type="Proteomes" id="UP001153332">
    <property type="component" value="Unassembled WGS sequence"/>
</dbReference>